<dbReference type="RefSeq" id="WP_011401225.1">
    <property type="nucleotide sequence ID" value="NC_007650.1"/>
</dbReference>
<evidence type="ECO:0000313" key="3">
    <source>
        <dbReference type="EMBL" id="ABC35697.1"/>
    </source>
</evidence>
<evidence type="ECO:0000256" key="2">
    <source>
        <dbReference type="SAM" id="SignalP"/>
    </source>
</evidence>
<organism evidence="3 4">
    <name type="scientific">Burkholderia thailandensis (strain ATCC 700388 / DSM 13276 / CCUG 48851 / CIP 106301 / E264)</name>
    <dbReference type="NCBI Taxonomy" id="271848"/>
    <lineage>
        <taxon>Bacteria</taxon>
        <taxon>Pseudomonadati</taxon>
        <taxon>Pseudomonadota</taxon>
        <taxon>Betaproteobacteria</taxon>
        <taxon>Burkholderiales</taxon>
        <taxon>Burkholderiaceae</taxon>
        <taxon>Burkholderia</taxon>
        <taxon>pseudomallei group</taxon>
    </lineage>
</organism>
<feature type="compositionally biased region" description="Gly residues" evidence="1">
    <location>
        <begin position="42"/>
        <end position="56"/>
    </location>
</feature>
<proteinExistence type="predicted"/>
<evidence type="ECO:0000313" key="4">
    <source>
        <dbReference type="Proteomes" id="UP000001930"/>
    </source>
</evidence>
<sequence>MNATTIRAAARAAGVALACALAASASAQIHVGHAGGFHGGHGGGFRGGGGRGGASRGGAPLHGHPDFHGRDFGHFAPHDNLRWRGGHWSHGWHGGRYAWWWIVGGVWYIYPEPIYPYPTYVPPAVVEQAPPPVPRGLPPARAWYYCADPQGYFPYVASCNVPWQAIPIQPDEPVRP</sequence>
<name>Q2T5Q7_BURTA</name>
<gene>
    <name evidence="3" type="ordered locus">BTH_II1296</name>
</gene>
<feature type="signal peptide" evidence="2">
    <location>
        <begin position="1"/>
        <end position="27"/>
    </location>
</feature>
<dbReference type="HOGENOM" id="CLU_132508_0_0_4"/>
<keyword evidence="2" id="KW-0732">Signal</keyword>
<accession>Q2T5Q7</accession>
<feature type="chain" id="PRO_5007701366" description="Lipoprotein" evidence="2">
    <location>
        <begin position="28"/>
        <end position="176"/>
    </location>
</feature>
<keyword evidence="4" id="KW-1185">Reference proteome</keyword>
<dbReference type="EMBL" id="CP000085">
    <property type="protein sequence ID" value="ABC35697.1"/>
    <property type="molecule type" value="Genomic_DNA"/>
</dbReference>
<dbReference type="AlphaFoldDB" id="Q2T5Q7"/>
<protein>
    <recommendedName>
        <fullName evidence="5">Lipoprotein</fullName>
    </recommendedName>
</protein>
<evidence type="ECO:0008006" key="5">
    <source>
        <dbReference type="Google" id="ProtNLM"/>
    </source>
</evidence>
<dbReference type="GeneID" id="45118746"/>
<evidence type="ECO:0000256" key="1">
    <source>
        <dbReference type="SAM" id="MobiDB-lite"/>
    </source>
</evidence>
<dbReference type="Proteomes" id="UP000001930">
    <property type="component" value="Chromosome II"/>
</dbReference>
<feature type="region of interest" description="Disordered" evidence="1">
    <location>
        <begin position="42"/>
        <end position="62"/>
    </location>
</feature>
<dbReference type="KEGG" id="bte:BTH_II1296"/>
<reference evidence="3 4" key="1">
    <citation type="journal article" date="2005" name="BMC Genomics">
        <title>Bacterial genome adaptation to niches: divergence of the potential virulence genes in three Burkholderia species of different survival strategies.</title>
        <authorList>
            <person name="Kim H.S."/>
            <person name="Schell M.A."/>
            <person name="Yu Y."/>
            <person name="Ulrich R.L."/>
            <person name="Sarria S.H."/>
            <person name="Nierman W.C."/>
            <person name="DeShazer D."/>
        </authorList>
    </citation>
    <scope>NUCLEOTIDE SEQUENCE [LARGE SCALE GENOMIC DNA]</scope>
    <source>
        <strain evidence="4">ATCC 700388 / DSM 13276 / CCUG 48851 / CIP 106301 / E264</strain>
    </source>
</reference>